<dbReference type="InterPro" id="IPR010652">
    <property type="entry name" value="DUF1232"/>
</dbReference>
<dbReference type="GO" id="GO:0012505">
    <property type="term" value="C:endomembrane system"/>
    <property type="evidence" value="ECO:0007669"/>
    <property type="project" value="UniProtKB-SubCell"/>
</dbReference>
<keyword evidence="3 5" id="KW-1133">Transmembrane helix</keyword>
<dbReference type="Proteomes" id="UP000317371">
    <property type="component" value="Unassembled WGS sequence"/>
</dbReference>
<protein>
    <submittedName>
        <fullName evidence="7">DUF1232 domain-containing protein</fullName>
    </submittedName>
</protein>
<name>A0A540VA96_9CHLR</name>
<organism evidence="7 8">
    <name type="scientific">Litorilinea aerophila</name>
    <dbReference type="NCBI Taxonomy" id="1204385"/>
    <lineage>
        <taxon>Bacteria</taxon>
        <taxon>Bacillati</taxon>
        <taxon>Chloroflexota</taxon>
        <taxon>Caldilineae</taxon>
        <taxon>Caldilineales</taxon>
        <taxon>Caldilineaceae</taxon>
        <taxon>Litorilinea</taxon>
    </lineage>
</organism>
<evidence type="ECO:0000256" key="2">
    <source>
        <dbReference type="ARBA" id="ARBA00022692"/>
    </source>
</evidence>
<dbReference type="EMBL" id="VIGC01000035">
    <property type="protein sequence ID" value="TQE93652.1"/>
    <property type="molecule type" value="Genomic_DNA"/>
</dbReference>
<feature type="transmembrane region" description="Helical" evidence="5">
    <location>
        <begin position="30"/>
        <end position="51"/>
    </location>
</feature>
<evidence type="ECO:0000256" key="4">
    <source>
        <dbReference type="ARBA" id="ARBA00023136"/>
    </source>
</evidence>
<dbReference type="RefSeq" id="WP_141611982.1">
    <property type="nucleotide sequence ID" value="NZ_VIGC02000035.1"/>
</dbReference>
<dbReference type="Pfam" id="PF06803">
    <property type="entry name" value="DUF1232"/>
    <property type="match status" value="1"/>
</dbReference>
<proteinExistence type="predicted"/>
<feature type="transmembrane region" description="Helical" evidence="5">
    <location>
        <begin position="63"/>
        <end position="82"/>
    </location>
</feature>
<keyword evidence="2 5" id="KW-0812">Transmembrane</keyword>
<evidence type="ECO:0000259" key="6">
    <source>
        <dbReference type="Pfam" id="PF06803"/>
    </source>
</evidence>
<evidence type="ECO:0000256" key="1">
    <source>
        <dbReference type="ARBA" id="ARBA00004127"/>
    </source>
</evidence>
<keyword evidence="8" id="KW-1185">Reference proteome</keyword>
<feature type="transmembrane region" description="Helical" evidence="5">
    <location>
        <begin position="102"/>
        <end position="122"/>
    </location>
</feature>
<comment type="subcellular location">
    <subcellularLocation>
        <location evidence="1">Endomembrane system</location>
        <topology evidence="1">Multi-pass membrane protein</topology>
    </subcellularLocation>
</comment>
<accession>A0A540VA96</accession>
<feature type="domain" description="DUF1232" evidence="6">
    <location>
        <begin position="32"/>
        <end position="68"/>
    </location>
</feature>
<comment type="caution">
    <text evidence="7">The sequence shown here is derived from an EMBL/GenBank/DDBJ whole genome shotgun (WGS) entry which is preliminary data.</text>
</comment>
<evidence type="ECO:0000256" key="5">
    <source>
        <dbReference type="SAM" id="Phobius"/>
    </source>
</evidence>
<evidence type="ECO:0000256" key="3">
    <source>
        <dbReference type="ARBA" id="ARBA00022989"/>
    </source>
</evidence>
<gene>
    <name evidence="7" type="ORF">FKZ61_20225</name>
</gene>
<keyword evidence="4 5" id="KW-0472">Membrane</keyword>
<evidence type="ECO:0000313" key="7">
    <source>
        <dbReference type="EMBL" id="TQE93652.1"/>
    </source>
</evidence>
<evidence type="ECO:0000313" key="8">
    <source>
        <dbReference type="Proteomes" id="UP000317371"/>
    </source>
</evidence>
<reference evidence="7 8" key="1">
    <citation type="submission" date="2019-06" db="EMBL/GenBank/DDBJ databases">
        <title>Genome sequence of Litorilinea aerophila BAA-2444.</title>
        <authorList>
            <person name="Maclea K.S."/>
            <person name="Maurais E.G."/>
            <person name="Iannazzi L.C."/>
        </authorList>
    </citation>
    <scope>NUCLEOTIDE SEQUENCE [LARGE SCALE GENOMIC DNA]</scope>
    <source>
        <strain evidence="7 8">ATCC BAA-2444</strain>
    </source>
</reference>
<dbReference type="AlphaFoldDB" id="A0A540VA96"/>
<dbReference type="InParanoid" id="A0A540VA96"/>
<sequence>MLASWRERAKALKRNLYALSLAARDPRVPLAAKVVVGLVVAYALSPVDLIPDFVPVLGYVDDLLLLPLGIWLAIALVPRPVWEECRAAAAARPARLPRSRWAAAMIVGIWLLVVGGGVLWLMGLVGG</sequence>